<comment type="caution">
    <text evidence="3">The sequence shown here is derived from an EMBL/GenBank/DDBJ whole genome shotgun (WGS) entry which is preliminary data.</text>
</comment>
<organism evidence="3 4">
    <name type="scientific">Litchfieldella rifensis</name>
    <dbReference type="NCBI Taxonomy" id="762643"/>
    <lineage>
        <taxon>Bacteria</taxon>
        <taxon>Pseudomonadati</taxon>
        <taxon>Pseudomonadota</taxon>
        <taxon>Gammaproteobacteria</taxon>
        <taxon>Oceanospirillales</taxon>
        <taxon>Halomonadaceae</taxon>
        <taxon>Litchfieldella</taxon>
    </lineage>
</organism>
<dbReference type="CDD" id="cd01066">
    <property type="entry name" value="APP_MetAP"/>
    <property type="match status" value="1"/>
</dbReference>
<evidence type="ECO:0000313" key="3">
    <source>
        <dbReference type="EMBL" id="MFC3286210.1"/>
    </source>
</evidence>
<dbReference type="EMBL" id="JBHRUG010000048">
    <property type="protein sequence ID" value="MFC3286210.1"/>
    <property type="molecule type" value="Genomic_DNA"/>
</dbReference>
<dbReference type="SUPFAM" id="SSF53092">
    <property type="entry name" value="Creatinase/prolidase N-terminal domain"/>
    <property type="match status" value="1"/>
</dbReference>
<sequence>MDHHPLFPREEFQGRVVRVRSLMAEHGLQCLLVSKPENIYYLTGLDHQGYFAFHLLVVPMDGRPILITRAMEWATIGDQLTEADFVGHSDSTPPEITVAEVLGGLGLTQAQAGVEKYSNSFPLAIYEGLCATLPELKCTDASWLVESLRQVKSVLEIEYARCAAHVTDTMIEAALEVARPGANEQEVAAEIHRRMILAGGEPPGFTPFIRPTPRIKQEHTSWRNRELRAGEALFLEMAGCVGRYHAPAGRFLYLGDAPANTERAQRACLDAFDAVVDAIQPGVTAAEVYACWQNSVERSGVRDYRRHHCGYMVGLGYPPSWTGGSQVVGLRHDSDMLLKPGMTFHVLSWLLGSNLGDYFLSNTVVLTDRGCEVLTRSPCRLEAN</sequence>
<dbReference type="RefSeq" id="WP_386777038.1">
    <property type="nucleotide sequence ID" value="NZ_JBHRUG010000048.1"/>
</dbReference>
<protein>
    <submittedName>
        <fullName evidence="3">M24 family metallopeptidase</fullName>
    </submittedName>
</protein>
<accession>A0ABV7LX69</accession>
<keyword evidence="4" id="KW-1185">Reference proteome</keyword>
<dbReference type="PANTHER" id="PTHR46112">
    <property type="entry name" value="AMINOPEPTIDASE"/>
    <property type="match status" value="1"/>
</dbReference>
<dbReference type="SUPFAM" id="SSF55920">
    <property type="entry name" value="Creatinase/aminopeptidase"/>
    <property type="match status" value="1"/>
</dbReference>
<dbReference type="PANTHER" id="PTHR46112:SF2">
    <property type="entry name" value="XAA-PRO AMINOPEPTIDASE P-RELATED"/>
    <property type="match status" value="1"/>
</dbReference>
<evidence type="ECO:0000259" key="1">
    <source>
        <dbReference type="Pfam" id="PF00557"/>
    </source>
</evidence>
<dbReference type="Gene3D" id="3.90.230.10">
    <property type="entry name" value="Creatinase/methionine aminopeptidase superfamily"/>
    <property type="match status" value="1"/>
</dbReference>
<dbReference type="InterPro" id="IPR000587">
    <property type="entry name" value="Creatinase_N"/>
</dbReference>
<dbReference type="InterPro" id="IPR029149">
    <property type="entry name" value="Creatin/AminoP/Spt16_N"/>
</dbReference>
<reference evidence="4" key="1">
    <citation type="journal article" date="2019" name="Int. J. Syst. Evol. Microbiol.">
        <title>The Global Catalogue of Microorganisms (GCM) 10K type strain sequencing project: providing services to taxonomists for standard genome sequencing and annotation.</title>
        <authorList>
            <consortium name="The Broad Institute Genomics Platform"/>
            <consortium name="The Broad Institute Genome Sequencing Center for Infectious Disease"/>
            <person name="Wu L."/>
            <person name="Ma J."/>
        </authorList>
    </citation>
    <scope>NUCLEOTIDE SEQUENCE [LARGE SCALE GENOMIC DNA]</scope>
    <source>
        <strain evidence="4">CECT 7698</strain>
    </source>
</reference>
<evidence type="ECO:0000259" key="2">
    <source>
        <dbReference type="Pfam" id="PF01321"/>
    </source>
</evidence>
<dbReference type="Proteomes" id="UP001595579">
    <property type="component" value="Unassembled WGS sequence"/>
</dbReference>
<dbReference type="Pfam" id="PF00557">
    <property type="entry name" value="Peptidase_M24"/>
    <property type="match status" value="1"/>
</dbReference>
<dbReference type="InterPro" id="IPR050659">
    <property type="entry name" value="Peptidase_M24B"/>
</dbReference>
<dbReference type="Gene3D" id="3.40.350.10">
    <property type="entry name" value="Creatinase/prolidase N-terminal domain"/>
    <property type="match status" value="1"/>
</dbReference>
<proteinExistence type="predicted"/>
<dbReference type="InterPro" id="IPR036005">
    <property type="entry name" value="Creatinase/aminopeptidase-like"/>
</dbReference>
<feature type="domain" description="Creatinase N-terminal" evidence="2">
    <location>
        <begin position="15"/>
        <end position="151"/>
    </location>
</feature>
<gene>
    <name evidence="3" type="ORF">ACFOEV_21635</name>
</gene>
<feature type="domain" description="Peptidase M24" evidence="1">
    <location>
        <begin position="160"/>
        <end position="367"/>
    </location>
</feature>
<evidence type="ECO:0000313" key="4">
    <source>
        <dbReference type="Proteomes" id="UP001595579"/>
    </source>
</evidence>
<name>A0ABV7LX69_9GAMM</name>
<dbReference type="Pfam" id="PF01321">
    <property type="entry name" value="Creatinase_N"/>
    <property type="match status" value="1"/>
</dbReference>
<dbReference type="InterPro" id="IPR000994">
    <property type="entry name" value="Pept_M24"/>
</dbReference>